<name>A0A9E7RSI6_METWO</name>
<dbReference type="PANTHER" id="PTHR40055:SF1">
    <property type="entry name" value="TRANSCRIPTIONAL REGULATOR YGIV-RELATED"/>
    <property type="match status" value="1"/>
</dbReference>
<dbReference type="Pfam" id="PF06445">
    <property type="entry name" value="GyrI-like"/>
    <property type="match status" value="1"/>
</dbReference>
<dbReference type="SMART" id="SM00871">
    <property type="entry name" value="AraC_E_bind"/>
    <property type="match status" value="1"/>
</dbReference>
<evidence type="ECO:0000313" key="3">
    <source>
        <dbReference type="EMBL" id="UXH30930.1"/>
    </source>
</evidence>
<dbReference type="EMBL" id="JAXUHJ010000008">
    <property type="protein sequence ID" value="MEJ8542616.1"/>
    <property type="molecule type" value="Genomic_DNA"/>
</dbReference>
<reference evidence="3" key="1">
    <citation type="submission" date="2022-09" db="EMBL/GenBank/DDBJ databases">
        <title>Characterization of three MwoI isoschizomers from sequenced genome and metagenomes.</title>
        <authorList>
            <person name="Fomenkov A."/>
            <person name="Xu S.Y."/>
            <person name="Roberts R.J."/>
        </authorList>
    </citation>
    <scope>NUCLEOTIDE SEQUENCE</scope>
    <source>
        <strain evidence="3">DSM 2970</strain>
    </source>
</reference>
<evidence type="ECO:0000259" key="1">
    <source>
        <dbReference type="SMART" id="SM00871"/>
    </source>
</evidence>
<evidence type="ECO:0000313" key="4">
    <source>
        <dbReference type="Proteomes" id="UP001369247"/>
    </source>
</evidence>
<dbReference type="InterPro" id="IPR050908">
    <property type="entry name" value="SmbC-like"/>
</dbReference>
<dbReference type="InterPro" id="IPR010499">
    <property type="entry name" value="AraC_E-bd"/>
</dbReference>
<dbReference type="GeneID" id="75106609"/>
<reference evidence="2 4" key="2">
    <citation type="submission" date="2023-12" db="EMBL/GenBank/DDBJ databases">
        <title>Phenotypic and Genomic Characterization of Methanothermobacter wolfeii Strain BSEL, a CO2-Capturing Archaeon with Minimal Nutrient Requirements.</title>
        <authorList>
            <person name="Ale Enriquez F."/>
            <person name="Ahring B.K."/>
        </authorList>
    </citation>
    <scope>NUCLEOTIDE SEQUENCE [LARGE SCALE GENOMIC DNA]</scope>
    <source>
        <strain evidence="2 4">BSEL-1</strain>
    </source>
</reference>
<dbReference type="SUPFAM" id="SSF55136">
    <property type="entry name" value="Probable bacterial effector-binding domain"/>
    <property type="match status" value="1"/>
</dbReference>
<dbReference type="InterPro" id="IPR011256">
    <property type="entry name" value="Reg_factor_effector_dom_sf"/>
</dbReference>
<dbReference type="Gene3D" id="3.20.80.10">
    <property type="entry name" value="Regulatory factor, effector binding domain"/>
    <property type="match status" value="1"/>
</dbReference>
<dbReference type="KEGG" id="mwo:MWSIV6_1003"/>
<protein>
    <submittedName>
        <fullName evidence="3">GyrI-like domain-containing protein</fullName>
    </submittedName>
</protein>
<evidence type="ECO:0000313" key="2">
    <source>
        <dbReference type="EMBL" id="MEJ8542616.1"/>
    </source>
</evidence>
<dbReference type="RefSeq" id="WP_074359012.1">
    <property type="nucleotide sequence ID" value="NZ_CP104550.1"/>
</dbReference>
<proteinExistence type="predicted"/>
<dbReference type="AlphaFoldDB" id="A0A9E7RSI6"/>
<accession>A0A9E7RSI6</accession>
<dbReference type="Proteomes" id="UP001369247">
    <property type="component" value="Unassembled WGS sequence"/>
</dbReference>
<gene>
    <name evidence="3" type="ORF">N5910_05115</name>
    <name evidence="2" type="ORF">U2150_03800</name>
</gene>
<feature type="domain" description="AraC effector-binding" evidence="1">
    <location>
        <begin position="1"/>
        <end position="150"/>
    </location>
</feature>
<organism evidence="3">
    <name type="scientific">Methanothermobacter wolfeii</name>
    <name type="common">Methanobacterium wolfei</name>
    <dbReference type="NCBI Taxonomy" id="145261"/>
    <lineage>
        <taxon>Archaea</taxon>
        <taxon>Methanobacteriati</taxon>
        <taxon>Methanobacteriota</taxon>
        <taxon>Methanomada group</taxon>
        <taxon>Methanobacteria</taxon>
        <taxon>Methanobacteriales</taxon>
        <taxon>Methanobacteriaceae</taxon>
        <taxon>Methanothermobacter</taxon>
    </lineage>
</organism>
<dbReference type="InterPro" id="IPR029442">
    <property type="entry name" value="GyrI-like"/>
</dbReference>
<dbReference type="PANTHER" id="PTHR40055">
    <property type="entry name" value="TRANSCRIPTIONAL REGULATOR YGIV-RELATED"/>
    <property type="match status" value="1"/>
</dbReference>
<sequence length="153" mass="17106">MDITEKMVEGVKVAFRKCRGSYERIPEYIEEVAGWVIGKGLQMTGRVYGTYYNSPDEVSEEELRYEIGVSFAGEAEPEGNIKIKELPPMIVLAALHQGPYTEVGPVIQGIVEHALQNSYEITGPVTEVYLNSPMEVDESELLTEVQIPVKRRG</sequence>
<dbReference type="Proteomes" id="UP001065373">
    <property type="component" value="Chromosome"/>
</dbReference>
<dbReference type="EMBL" id="CP104550">
    <property type="protein sequence ID" value="UXH30930.1"/>
    <property type="molecule type" value="Genomic_DNA"/>
</dbReference>
<keyword evidence="4" id="KW-1185">Reference proteome</keyword>